<evidence type="ECO:0000256" key="1">
    <source>
        <dbReference type="SAM" id="MobiDB-lite"/>
    </source>
</evidence>
<name>C0PF09_MAIZE</name>
<reference evidence="2" key="2">
    <citation type="submission" date="2012-06" db="EMBL/GenBank/DDBJ databases">
        <authorList>
            <person name="Yu Y."/>
            <person name="Currie J."/>
            <person name="Lomeli R."/>
            <person name="Angelova A."/>
            <person name="Collura K."/>
            <person name="Wissotski M."/>
            <person name="Campos D."/>
            <person name="Kudrna D."/>
            <person name="Golser W."/>
            <person name="Ashely E."/>
            <person name="Descour A."/>
            <person name="Fernandes J."/>
            <person name="Soderlund C."/>
            <person name="Walbot V."/>
        </authorList>
    </citation>
    <scope>NUCLEOTIDE SEQUENCE</scope>
    <source>
        <strain evidence="2">B73</strain>
    </source>
</reference>
<feature type="compositionally biased region" description="Basic and acidic residues" evidence="1">
    <location>
        <begin position="76"/>
        <end position="89"/>
    </location>
</feature>
<dbReference type="EMBL" id="BT066878">
    <property type="protein sequence ID" value="ACN33775.1"/>
    <property type="molecule type" value="mRNA"/>
</dbReference>
<evidence type="ECO:0000313" key="2">
    <source>
        <dbReference type="EMBL" id="ACN33775.1"/>
    </source>
</evidence>
<reference evidence="2" key="1">
    <citation type="journal article" date="2009" name="PLoS Genet.">
        <title>Sequencing, mapping, and analysis of 27,455 maize full-length cDNAs.</title>
        <authorList>
            <person name="Soderlund C."/>
            <person name="Descour A."/>
            <person name="Kudrna D."/>
            <person name="Bomhoff M."/>
            <person name="Boyd L."/>
            <person name="Currie J."/>
            <person name="Angelova A."/>
            <person name="Collura K."/>
            <person name="Wissotski M."/>
            <person name="Ashley E."/>
            <person name="Morrow D."/>
            <person name="Fernandes J."/>
            <person name="Walbot V."/>
            <person name="Yu Y."/>
        </authorList>
    </citation>
    <scope>NUCLEOTIDE SEQUENCE</scope>
    <source>
        <strain evidence="2">B73</strain>
    </source>
</reference>
<feature type="compositionally biased region" description="Basic residues" evidence="1">
    <location>
        <begin position="129"/>
        <end position="143"/>
    </location>
</feature>
<feature type="region of interest" description="Disordered" evidence="1">
    <location>
        <begin position="121"/>
        <end position="157"/>
    </location>
</feature>
<proteinExistence type="evidence at transcript level"/>
<feature type="region of interest" description="Disordered" evidence="1">
    <location>
        <begin position="63"/>
        <end position="99"/>
    </location>
</feature>
<dbReference type="AlphaFoldDB" id="C0PF09"/>
<accession>C0PF09</accession>
<sequence>MCLLQSYSLLHARHDTRLPSSHVGLDRVAVPREPVVVPRPEHDAPVLGGVLDHRQHLRHEVARRHEPAASGLGRGGEAEEHPPRPDGRPLRPRLRQAAHAGARAVLARRVVVELHPHVVEQPRGERGAQRRVRERALRRRRQVHGPPRAPAPAPGVGLEEPGQVVPVHAPAALDVEVDAVEDGVAEGPGLGPAAAEVVVPEVRRDAPGVGPGREAVAADAPADGEQDLDAHALARLDVRAHARAPAARRVAVARQVQRRRLAPAERREEGHVDEPVVARGAGLRQRPLVAVLAPVDGDAAAGARCGGYPAQCHQHRGHGQCH</sequence>
<protein>
    <submittedName>
        <fullName evidence="2">Uncharacterized protein</fullName>
    </submittedName>
</protein>
<organism evidence="2">
    <name type="scientific">Zea mays</name>
    <name type="common">Maize</name>
    <dbReference type="NCBI Taxonomy" id="4577"/>
    <lineage>
        <taxon>Eukaryota</taxon>
        <taxon>Viridiplantae</taxon>
        <taxon>Streptophyta</taxon>
        <taxon>Embryophyta</taxon>
        <taxon>Tracheophyta</taxon>
        <taxon>Spermatophyta</taxon>
        <taxon>Magnoliopsida</taxon>
        <taxon>Liliopsida</taxon>
        <taxon>Poales</taxon>
        <taxon>Poaceae</taxon>
        <taxon>PACMAD clade</taxon>
        <taxon>Panicoideae</taxon>
        <taxon>Andropogonodae</taxon>
        <taxon>Andropogoneae</taxon>
        <taxon>Tripsacinae</taxon>
        <taxon>Zea</taxon>
    </lineage>
</organism>